<dbReference type="AlphaFoldDB" id="A0A0C7NJH0"/>
<sequence>MKNKNIILLIISILSLIFMILNISINFFYVFAFLLISITAFYGFSGENEVWYHKSAHIMVSSLLGIFTMAYELLGILFSLISSELSNIKPNIYVIIFGIISIVIFIEELNYLKKIEQEAKRKKSL</sequence>
<dbReference type="STRING" id="1006576.DTL3_0781"/>
<evidence type="ECO:0000256" key="1">
    <source>
        <dbReference type="SAM" id="Phobius"/>
    </source>
</evidence>
<dbReference type="EMBL" id="LN824141">
    <property type="protein sequence ID" value="CEP78091.1"/>
    <property type="molecule type" value="Genomic_DNA"/>
</dbReference>
<accession>A0A0C7NJH0</accession>
<name>A0A0C7NJH0_DEFTU</name>
<organism evidence="2 3">
    <name type="scientific">Defluviitoga tunisiensis</name>
    <dbReference type="NCBI Taxonomy" id="1006576"/>
    <lineage>
        <taxon>Bacteria</taxon>
        <taxon>Thermotogati</taxon>
        <taxon>Thermotogota</taxon>
        <taxon>Thermotogae</taxon>
        <taxon>Petrotogales</taxon>
        <taxon>Petrotogaceae</taxon>
        <taxon>Defluviitoga</taxon>
    </lineage>
</organism>
<dbReference type="SUPFAM" id="SSF103473">
    <property type="entry name" value="MFS general substrate transporter"/>
    <property type="match status" value="1"/>
</dbReference>
<keyword evidence="3" id="KW-1185">Reference proteome</keyword>
<dbReference type="OrthoDB" id="49049at2"/>
<dbReference type="RefSeq" id="WP_045087610.1">
    <property type="nucleotide sequence ID" value="NZ_LN824141.1"/>
</dbReference>
<feature type="transmembrane region" description="Helical" evidence="1">
    <location>
        <begin position="5"/>
        <end position="21"/>
    </location>
</feature>
<protein>
    <submittedName>
        <fullName evidence="2">Uncharacterized protein</fullName>
    </submittedName>
</protein>
<reference evidence="3" key="1">
    <citation type="submission" date="2014-11" db="EMBL/GenBank/DDBJ databases">
        <authorList>
            <person name="Wibberg D."/>
        </authorList>
    </citation>
    <scope>NUCLEOTIDE SEQUENCE [LARGE SCALE GENOMIC DNA]</scope>
    <source>
        <strain evidence="3">L3</strain>
    </source>
</reference>
<dbReference type="KEGG" id="dtn:DTL3_0781"/>
<dbReference type="Proteomes" id="UP000032809">
    <property type="component" value="Chromosome I"/>
</dbReference>
<keyword evidence="1" id="KW-1133">Transmembrane helix</keyword>
<proteinExistence type="predicted"/>
<dbReference type="HOGENOM" id="CLU_1988955_0_0_0"/>
<dbReference type="InterPro" id="IPR036259">
    <property type="entry name" value="MFS_trans_sf"/>
</dbReference>
<feature type="transmembrane region" description="Helical" evidence="1">
    <location>
        <begin position="56"/>
        <end position="80"/>
    </location>
</feature>
<evidence type="ECO:0000313" key="2">
    <source>
        <dbReference type="EMBL" id="CEP78091.1"/>
    </source>
</evidence>
<feature type="transmembrane region" description="Helical" evidence="1">
    <location>
        <begin position="92"/>
        <end position="112"/>
    </location>
</feature>
<keyword evidence="1" id="KW-0812">Transmembrane</keyword>
<gene>
    <name evidence="2" type="ORF">DTL3_0781</name>
</gene>
<evidence type="ECO:0000313" key="3">
    <source>
        <dbReference type="Proteomes" id="UP000032809"/>
    </source>
</evidence>
<feature type="transmembrane region" description="Helical" evidence="1">
    <location>
        <begin position="27"/>
        <end position="44"/>
    </location>
</feature>
<keyword evidence="1" id="KW-0472">Membrane</keyword>